<evidence type="ECO:0000313" key="2">
    <source>
        <dbReference type="Proteomes" id="UP001054945"/>
    </source>
</evidence>
<organism evidence="1 2">
    <name type="scientific">Caerostris extrusa</name>
    <name type="common">Bark spider</name>
    <name type="synonym">Caerostris bankana</name>
    <dbReference type="NCBI Taxonomy" id="172846"/>
    <lineage>
        <taxon>Eukaryota</taxon>
        <taxon>Metazoa</taxon>
        <taxon>Ecdysozoa</taxon>
        <taxon>Arthropoda</taxon>
        <taxon>Chelicerata</taxon>
        <taxon>Arachnida</taxon>
        <taxon>Araneae</taxon>
        <taxon>Araneomorphae</taxon>
        <taxon>Entelegynae</taxon>
        <taxon>Araneoidea</taxon>
        <taxon>Araneidae</taxon>
        <taxon>Caerostris</taxon>
    </lineage>
</organism>
<name>A0AAV4W5K4_CAEEX</name>
<proteinExistence type="predicted"/>
<evidence type="ECO:0000313" key="1">
    <source>
        <dbReference type="EMBL" id="GIY76878.1"/>
    </source>
</evidence>
<gene>
    <name evidence="1" type="ORF">CEXT_205711</name>
</gene>
<protein>
    <submittedName>
        <fullName evidence="1">Uncharacterized protein</fullName>
    </submittedName>
</protein>
<keyword evidence="2" id="KW-1185">Reference proteome</keyword>
<dbReference type="AlphaFoldDB" id="A0AAV4W5K4"/>
<sequence>MYCCAPFSLAFPDVVGRRRLEAPAKEGRCAHVGRVFGVLKRSFLIDLTQLLFQFLSHSIPNHSSSSVPINHIVSYPSVGLSLTSDLSQTFLTAAYDI</sequence>
<accession>A0AAV4W5K4</accession>
<comment type="caution">
    <text evidence="1">The sequence shown here is derived from an EMBL/GenBank/DDBJ whole genome shotgun (WGS) entry which is preliminary data.</text>
</comment>
<dbReference type="EMBL" id="BPLR01015545">
    <property type="protein sequence ID" value="GIY76878.1"/>
    <property type="molecule type" value="Genomic_DNA"/>
</dbReference>
<dbReference type="Proteomes" id="UP001054945">
    <property type="component" value="Unassembled WGS sequence"/>
</dbReference>
<reference evidence="1 2" key="1">
    <citation type="submission" date="2021-06" db="EMBL/GenBank/DDBJ databases">
        <title>Caerostris extrusa draft genome.</title>
        <authorList>
            <person name="Kono N."/>
            <person name="Arakawa K."/>
        </authorList>
    </citation>
    <scope>NUCLEOTIDE SEQUENCE [LARGE SCALE GENOMIC DNA]</scope>
</reference>